<feature type="compositionally biased region" description="Polar residues" evidence="1">
    <location>
        <begin position="18"/>
        <end position="32"/>
    </location>
</feature>
<keyword evidence="3" id="KW-1185">Reference proteome</keyword>
<gene>
    <name evidence="2" type="ORF">DUNSADRAFT_2372</name>
</gene>
<accession>A0ABQ7FWE3</accession>
<feature type="compositionally biased region" description="Polar residues" evidence="1">
    <location>
        <begin position="226"/>
        <end position="237"/>
    </location>
</feature>
<evidence type="ECO:0000256" key="1">
    <source>
        <dbReference type="SAM" id="MobiDB-lite"/>
    </source>
</evidence>
<feature type="compositionally biased region" description="Basic and acidic residues" evidence="1">
    <location>
        <begin position="138"/>
        <end position="153"/>
    </location>
</feature>
<feature type="compositionally biased region" description="Low complexity" evidence="1">
    <location>
        <begin position="253"/>
        <end position="274"/>
    </location>
</feature>
<protein>
    <submittedName>
        <fullName evidence="2">Uncharacterized protein</fullName>
    </submittedName>
</protein>
<feature type="region of interest" description="Disordered" evidence="1">
    <location>
        <begin position="1"/>
        <end position="111"/>
    </location>
</feature>
<feature type="region of interest" description="Disordered" evidence="1">
    <location>
        <begin position="226"/>
        <end position="283"/>
    </location>
</feature>
<evidence type="ECO:0000313" key="2">
    <source>
        <dbReference type="EMBL" id="KAF5826680.1"/>
    </source>
</evidence>
<proteinExistence type="predicted"/>
<sequence length="283" mass="30092">MERKSLASDAAALEEQLSKQQQETADATTELSELQRAVQRHLGAAAGKAQSAHGGESSRRSSRNVGSLAKKSRRGARAGGQSSSTRGTAAGADHAAQQQAERNEAAGKAQSLGAALQVQALDNAHAVSEAWRGRKRARAEAADHAKQAAERRKGNPAAVRVRLVCEFLPLQRAVLLALHQIPAPSTSSSSSSNSMSKEEQDLQQQILRLKVTEVHAQLLDKRWTTEQLQDARNSTAAAANDIPVRKKAAMAARKGQQQQEGGQQQKGGQQQERGPATRSGAAI</sequence>
<evidence type="ECO:0000313" key="3">
    <source>
        <dbReference type="Proteomes" id="UP000815325"/>
    </source>
</evidence>
<dbReference type="Proteomes" id="UP000815325">
    <property type="component" value="Unassembled WGS sequence"/>
</dbReference>
<reference evidence="2" key="1">
    <citation type="submission" date="2017-08" db="EMBL/GenBank/DDBJ databases">
        <authorList>
            <person name="Polle J.E."/>
            <person name="Barry K."/>
            <person name="Cushman J."/>
            <person name="Schmutz J."/>
            <person name="Tran D."/>
            <person name="Hathwaick L.T."/>
            <person name="Yim W.C."/>
            <person name="Jenkins J."/>
            <person name="Mckie-Krisberg Z.M."/>
            <person name="Prochnik S."/>
            <person name="Lindquist E."/>
            <person name="Dockter R.B."/>
            <person name="Adam C."/>
            <person name="Molina H."/>
            <person name="Bunkerborg J."/>
            <person name="Jin E."/>
            <person name="Buchheim M."/>
            <person name="Magnuson J."/>
        </authorList>
    </citation>
    <scope>NUCLEOTIDE SEQUENCE</scope>
    <source>
        <strain evidence="2">CCAP 19/18</strain>
    </source>
</reference>
<feature type="compositionally biased region" description="Low complexity" evidence="1">
    <location>
        <begin position="89"/>
        <end position="100"/>
    </location>
</feature>
<name>A0ABQ7FWE3_DUNSA</name>
<dbReference type="EMBL" id="MU070773">
    <property type="protein sequence ID" value="KAF5826680.1"/>
    <property type="molecule type" value="Genomic_DNA"/>
</dbReference>
<organism evidence="2 3">
    <name type="scientific">Dunaliella salina</name>
    <name type="common">Green alga</name>
    <name type="synonym">Protococcus salinus</name>
    <dbReference type="NCBI Taxonomy" id="3046"/>
    <lineage>
        <taxon>Eukaryota</taxon>
        <taxon>Viridiplantae</taxon>
        <taxon>Chlorophyta</taxon>
        <taxon>core chlorophytes</taxon>
        <taxon>Chlorophyceae</taxon>
        <taxon>CS clade</taxon>
        <taxon>Chlamydomonadales</taxon>
        <taxon>Dunaliellaceae</taxon>
        <taxon>Dunaliella</taxon>
    </lineage>
</organism>
<comment type="caution">
    <text evidence="2">The sequence shown here is derived from an EMBL/GenBank/DDBJ whole genome shotgun (WGS) entry which is preliminary data.</text>
</comment>
<feature type="region of interest" description="Disordered" evidence="1">
    <location>
        <begin position="130"/>
        <end position="155"/>
    </location>
</feature>